<organism evidence="1">
    <name type="scientific">marine sediment metagenome</name>
    <dbReference type="NCBI Taxonomy" id="412755"/>
    <lineage>
        <taxon>unclassified sequences</taxon>
        <taxon>metagenomes</taxon>
        <taxon>ecological metagenomes</taxon>
    </lineage>
</organism>
<dbReference type="AlphaFoldDB" id="X1E3M6"/>
<protein>
    <submittedName>
        <fullName evidence="1">Uncharacterized protein</fullName>
    </submittedName>
</protein>
<dbReference type="EMBL" id="BARU01005129">
    <property type="protein sequence ID" value="GAH27147.1"/>
    <property type="molecule type" value="Genomic_DNA"/>
</dbReference>
<gene>
    <name evidence="1" type="ORF">S03H2_09895</name>
</gene>
<reference evidence="1" key="1">
    <citation type="journal article" date="2014" name="Front. Microbiol.">
        <title>High frequency of phylogenetically diverse reductive dehalogenase-homologous genes in deep subseafloor sedimentary metagenomes.</title>
        <authorList>
            <person name="Kawai M."/>
            <person name="Futagami T."/>
            <person name="Toyoda A."/>
            <person name="Takaki Y."/>
            <person name="Nishi S."/>
            <person name="Hori S."/>
            <person name="Arai W."/>
            <person name="Tsubouchi T."/>
            <person name="Morono Y."/>
            <person name="Uchiyama I."/>
            <person name="Ito T."/>
            <person name="Fujiyama A."/>
            <person name="Inagaki F."/>
            <person name="Takami H."/>
        </authorList>
    </citation>
    <scope>NUCLEOTIDE SEQUENCE</scope>
    <source>
        <strain evidence="1">Expedition CK06-06</strain>
    </source>
</reference>
<proteinExistence type="predicted"/>
<evidence type="ECO:0000313" key="1">
    <source>
        <dbReference type="EMBL" id="GAH27147.1"/>
    </source>
</evidence>
<accession>X1E3M6</accession>
<sequence>MSLKTLKDYDIMGWRGEFYFKVDGPKLVKARWPDKGTIKLQKNQEFTSRADMSLWSQFKTVRVGKLAIQKIKVILRERDHLKKDETVAELELEIKLPSKTEYVILQDEKENTKAKLRIQATRTRY</sequence>
<name>X1E3M6_9ZZZZ</name>
<comment type="caution">
    <text evidence="1">The sequence shown here is derived from an EMBL/GenBank/DDBJ whole genome shotgun (WGS) entry which is preliminary data.</text>
</comment>